<protein>
    <submittedName>
        <fullName evidence="2">Uncharacterized protein</fullName>
    </submittedName>
</protein>
<dbReference type="Proteomes" id="UP000663874">
    <property type="component" value="Unassembled WGS sequence"/>
</dbReference>
<evidence type="ECO:0000313" key="3">
    <source>
        <dbReference type="EMBL" id="CAF3652700.1"/>
    </source>
</evidence>
<dbReference type="EMBL" id="CAJOBE010000514">
    <property type="protein sequence ID" value="CAF3652700.1"/>
    <property type="molecule type" value="Genomic_DNA"/>
</dbReference>
<dbReference type="OrthoDB" id="10026705at2759"/>
<dbReference type="EMBL" id="CAJNOO010001770">
    <property type="protein sequence ID" value="CAF1196468.1"/>
    <property type="molecule type" value="Genomic_DNA"/>
</dbReference>
<dbReference type="EMBL" id="CAJNOU010002356">
    <property type="protein sequence ID" value="CAF1314070.1"/>
    <property type="molecule type" value="Genomic_DNA"/>
</dbReference>
<dbReference type="Proteomes" id="UP000663882">
    <property type="component" value="Unassembled WGS sequence"/>
</dbReference>
<evidence type="ECO:0000313" key="4">
    <source>
        <dbReference type="Proteomes" id="UP000663889"/>
    </source>
</evidence>
<name>A0A815F397_9BILA</name>
<proteinExistence type="predicted"/>
<accession>A0A815F397</accession>
<dbReference type="AlphaFoldDB" id="A0A815F397"/>
<evidence type="ECO:0000313" key="1">
    <source>
        <dbReference type="EMBL" id="CAF1196468.1"/>
    </source>
</evidence>
<comment type="caution">
    <text evidence="2">The sequence shown here is derived from an EMBL/GenBank/DDBJ whole genome shotgun (WGS) entry which is preliminary data.</text>
</comment>
<sequence>MIRDYREEKHLSKETINNEKDLFYPEDIYFLIENLYRLPINGKTIREQINILQISQTNILSEREVFVELTAKAEPSKLMLEFKSFISSEK</sequence>
<dbReference type="Proteomes" id="UP000663889">
    <property type="component" value="Unassembled WGS sequence"/>
</dbReference>
<evidence type="ECO:0000313" key="2">
    <source>
        <dbReference type="EMBL" id="CAF1314070.1"/>
    </source>
</evidence>
<organism evidence="2 4">
    <name type="scientific">Rotaria sordida</name>
    <dbReference type="NCBI Taxonomy" id="392033"/>
    <lineage>
        <taxon>Eukaryota</taxon>
        <taxon>Metazoa</taxon>
        <taxon>Spiralia</taxon>
        <taxon>Gnathifera</taxon>
        <taxon>Rotifera</taxon>
        <taxon>Eurotatoria</taxon>
        <taxon>Bdelloidea</taxon>
        <taxon>Philodinida</taxon>
        <taxon>Philodinidae</taxon>
        <taxon>Rotaria</taxon>
    </lineage>
</organism>
<reference evidence="2" key="1">
    <citation type="submission" date="2021-02" db="EMBL/GenBank/DDBJ databases">
        <authorList>
            <person name="Nowell W R."/>
        </authorList>
    </citation>
    <scope>NUCLEOTIDE SEQUENCE</scope>
</reference>
<gene>
    <name evidence="3" type="ORF">FNK824_LOCUS6079</name>
    <name evidence="1" type="ORF">RFH988_LOCUS24354</name>
    <name evidence="2" type="ORF">SEV965_LOCUS26952</name>
</gene>